<dbReference type="AlphaFoldDB" id="A0A3M7PWM5"/>
<proteinExistence type="predicted"/>
<accession>A0A3M7PWM5</accession>
<organism evidence="1 2">
    <name type="scientific">Brachionus plicatilis</name>
    <name type="common">Marine rotifer</name>
    <name type="synonym">Brachionus muelleri</name>
    <dbReference type="NCBI Taxonomy" id="10195"/>
    <lineage>
        <taxon>Eukaryota</taxon>
        <taxon>Metazoa</taxon>
        <taxon>Spiralia</taxon>
        <taxon>Gnathifera</taxon>
        <taxon>Rotifera</taxon>
        <taxon>Eurotatoria</taxon>
        <taxon>Monogononta</taxon>
        <taxon>Pseudotrocha</taxon>
        <taxon>Ploima</taxon>
        <taxon>Brachionidae</taxon>
        <taxon>Brachionus</taxon>
    </lineage>
</organism>
<evidence type="ECO:0000313" key="2">
    <source>
        <dbReference type="Proteomes" id="UP000276133"/>
    </source>
</evidence>
<comment type="caution">
    <text evidence="1">The sequence shown here is derived from an EMBL/GenBank/DDBJ whole genome shotgun (WGS) entry which is preliminary data.</text>
</comment>
<name>A0A3M7PWM5_BRAPC</name>
<evidence type="ECO:0000313" key="1">
    <source>
        <dbReference type="EMBL" id="RNA03602.1"/>
    </source>
</evidence>
<keyword evidence="2" id="KW-1185">Reference proteome</keyword>
<reference evidence="1 2" key="1">
    <citation type="journal article" date="2018" name="Sci. Rep.">
        <title>Genomic signatures of local adaptation to the degree of environmental predictability in rotifers.</title>
        <authorList>
            <person name="Franch-Gras L."/>
            <person name="Hahn C."/>
            <person name="Garcia-Roger E.M."/>
            <person name="Carmona M.J."/>
            <person name="Serra M."/>
            <person name="Gomez A."/>
        </authorList>
    </citation>
    <scope>NUCLEOTIDE SEQUENCE [LARGE SCALE GENOMIC DNA]</scope>
    <source>
        <strain evidence="1">HYR1</strain>
    </source>
</reference>
<dbReference type="Proteomes" id="UP000276133">
    <property type="component" value="Unassembled WGS sequence"/>
</dbReference>
<gene>
    <name evidence="1" type="ORF">BpHYR1_039610</name>
</gene>
<dbReference type="EMBL" id="REGN01008425">
    <property type="protein sequence ID" value="RNA03602.1"/>
    <property type="molecule type" value="Genomic_DNA"/>
</dbReference>
<sequence length="70" mass="7882">MFGLVWFGEVSGLVIYTECFKVLVRSGFLLGGRSIENCIIETHINFIEFILVKELVCKSPTSVPAEILFQ</sequence>
<protein>
    <submittedName>
        <fullName evidence="1">Uncharacterized protein</fullName>
    </submittedName>
</protein>